<evidence type="ECO:0008006" key="3">
    <source>
        <dbReference type="Google" id="ProtNLM"/>
    </source>
</evidence>
<dbReference type="RefSeq" id="WP_135152049.1">
    <property type="nucleotide sequence ID" value="NZ_SOMN01000010.1"/>
</dbReference>
<dbReference type="EMBL" id="SOMN01000010">
    <property type="protein sequence ID" value="TFE27225.1"/>
    <property type="molecule type" value="Genomic_DNA"/>
</dbReference>
<gene>
    <name evidence="1" type="ORF">E2980_10015</name>
</gene>
<dbReference type="InterPro" id="IPR024307">
    <property type="entry name" value="YmaF"/>
</dbReference>
<sequence length="126" mass="13941">MDIPVTGFVFHSGDDDPHHSHKLYITSWDGRPVHVHPFEGITSFDVGHQHHYAGVTESAPSGVQHSHGYYAVTSFNDGHTHTISGRTGPVIPLPNGGHYHYFEGYTTVNGRIPHTHMYQGNTGDEE</sequence>
<organism evidence="1 2">
    <name type="scientific">Cohnella luojiensis</name>
    <dbReference type="NCBI Taxonomy" id="652876"/>
    <lineage>
        <taxon>Bacteria</taxon>
        <taxon>Bacillati</taxon>
        <taxon>Bacillota</taxon>
        <taxon>Bacilli</taxon>
        <taxon>Bacillales</taxon>
        <taxon>Paenibacillaceae</taxon>
        <taxon>Cohnella</taxon>
    </lineage>
</organism>
<name>A0A4Y8M4H8_9BACL</name>
<evidence type="ECO:0000313" key="2">
    <source>
        <dbReference type="Proteomes" id="UP000297900"/>
    </source>
</evidence>
<comment type="caution">
    <text evidence="1">The sequence shown here is derived from an EMBL/GenBank/DDBJ whole genome shotgun (WGS) entry which is preliminary data.</text>
</comment>
<proteinExistence type="predicted"/>
<evidence type="ECO:0000313" key="1">
    <source>
        <dbReference type="EMBL" id="TFE27225.1"/>
    </source>
</evidence>
<accession>A0A4Y8M4H8</accession>
<protein>
    <recommendedName>
        <fullName evidence="3">YmaF family protein</fullName>
    </recommendedName>
</protein>
<dbReference type="OrthoDB" id="1682334at2"/>
<dbReference type="Proteomes" id="UP000297900">
    <property type="component" value="Unassembled WGS sequence"/>
</dbReference>
<dbReference type="AlphaFoldDB" id="A0A4Y8M4H8"/>
<reference evidence="1 2" key="1">
    <citation type="submission" date="2019-03" db="EMBL/GenBank/DDBJ databases">
        <title>Cohnella endophytica sp. nov., a novel endophytic bacterium isolated from bark of Sonneratia apetala.</title>
        <authorList>
            <person name="Tuo L."/>
        </authorList>
    </citation>
    <scope>NUCLEOTIDE SEQUENCE [LARGE SCALE GENOMIC DNA]</scope>
    <source>
        <strain evidence="1 2">CCTCC AB 208254</strain>
    </source>
</reference>
<keyword evidence="2" id="KW-1185">Reference proteome</keyword>
<dbReference type="Pfam" id="PF12788">
    <property type="entry name" value="YmaF"/>
    <property type="match status" value="1"/>
</dbReference>